<gene>
    <name evidence="2" type="ORF">OXX778_LOCUS2148</name>
</gene>
<dbReference type="OrthoDB" id="10468043at2759"/>
<organism evidence="2 3">
    <name type="scientific">Brachionus calyciflorus</name>
    <dbReference type="NCBI Taxonomy" id="104777"/>
    <lineage>
        <taxon>Eukaryota</taxon>
        <taxon>Metazoa</taxon>
        <taxon>Spiralia</taxon>
        <taxon>Gnathifera</taxon>
        <taxon>Rotifera</taxon>
        <taxon>Eurotatoria</taxon>
        <taxon>Monogononta</taxon>
        <taxon>Pseudotrocha</taxon>
        <taxon>Ploima</taxon>
        <taxon>Brachionidae</taxon>
        <taxon>Brachionus</taxon>
    </lineage>
</organism>
<proteinExistence type="predicted"/>
<evidence type="ECO:0000256" key="1">
    <source>
        <dbReference type="SAM" id="Phobius"/>
    </source>
</evidence>
<accession>A0A813MCB4</accession>
<evidence type="ECO:0000313" key="2">
    <source>
        <dbReference type="EMBL" id="CAF0720917.1"/>
    </source>
</evidence>
<name>A0A813MCB4_9BILA</name>
<protein>
    <submittedName>
        <fullName evidence="2">Uncharacterized protein</fullName>
    </submittedName>
</protein>
<feature type="transmembrane region" description="Helical" evidence="1">
    <location>
        <begin position="7"/>
        <end position="32"/>
    </location>
</feature>
<evidence type="ECO:0000313" key="3">
    <source>
        <dbReference type="Proteomes" id="UP000663879"/>
    </source>
</evidence>
<keyword evidence="1" id="KW-0472">Membrane</keyword>
<comment type="caution">
    <text evidence="2">The sequence shown here is derived from an EMBL/GenBank/DDBJ whole genome shotgun (WGS) entry which is preliminary data.</text>
</comment>
<reference evidence="2" key="1">
    <citation type="submission" date="2021-02" db="EMBL/GenBank/DDBJ databases">
        <authorList>
            <person name="Nowell W R."/>
        </authorList>
    </citation>
    <scope>NUCLEOTIDE SEQUENCE</scope>
    <source>
        <strain evidence="2">Ploen Becks lab</strain>
    </source>
</reference>
<keyword evidence="1" id="KW-0812">Transmembrane</keyword>
<dbReference type="AlphaFoldDB" id="A0A813MCB4"/>
<dbReference type="Proteomes" id="UP000663879">
    <property type="component" value="Unassembled WGS sequence"/>
</dbReference>
<keyword evidence="3" id="KW-1185">Reference proteome</keyword>
<keyword evidence="1" id="KW-1133">Transmembrane helix</keyword>
<dbReference type="EMBL" id="CAJNOC010000160">
    <property type="protein sequence ID" value="CAF0720917.1"/>
    <property type="molecule type" value="Genomic_DNA"/>
</dbReference>
<sequence>MANKFCIIATIIIFHFNVIYLTLLASIMITYYTQVYNSTTNSSCSSSNGVKNFIFNEISCISALDCSTINGSAICLNGKCYF</sequence>